<sequence length="117" mass="13040">MYIGEVAKKTGLSIKAIRFYEEKGLIIAPKRKGVYRVYTPEHIEVLKLISEAKGLGVTLAELKGVIKYHNGSANWTEINAFLVVIRKRLENELHAISEKIAKLDVCIGSINSCQKTA</sequence>
<dbReference type="InterPro" id="IPR009061">
    <property type="entry name" value="DNA-bd_dom_put_sf"/>
</dbReference>
<evidence type="ECO:0000259" key="5">
    <source>
        <dbReference type="PROSITE" id="PS50937"/>
    </source>
</evidence>
<dbReference type="PROSITE" id="PS50937">
    <property type="entry name" value="HTH_MERR_2"/>
    <property type="match status" value="1"/>
</dbReference>
<reference evidence="6 7" key="1">
    <citation type="journal article" date="2015" name="BMC Genomics">
        <title>Genome mining reveals unlocked bioactive potential of marine Gram-negative bacteria.</title>
        <authorList>
            <person name="Machado H."/>
            <person name="Sonnenschein E.C."/>
            <person name="Melchiorsen J."/>
            <person name="Gram L."/>
        </authorList>
    </citation>
    <scope>NUCLEOTIDE SEQUENCE [LARGE SCALE GENOMIC DNA]</scope>
    <source>
        <strain evidence="6 7">S2471</strain>
    </source>
</reference>
<evidence type="ECO:0000256" key="1">
    <source>
        <dbReference type="ARBA" id="ARBA00022491"/>
    </source>
</evidence>
<protein>
    <submittedName>
        <fullName evidence="6">Transcriptional regulator</fullName>
    </submittedName>
</protein>
<dbReference type="GO" id="GO:0003677">
    <property type="term" value="F:DNA binding"/>
    <property type="evidence" value="ECO:0007669"/>
    <property type="project" value="UniProtKB-KW"/>
</dbReference>
<dbReference type="PROSITE" id="PS00552">
    <property type="entry name" value="HTH_MERR_1"/>
    <property type="match status" value="1"/>
</dbReference>
<organism evidence="6 7">
    <name type="scientific">Pseudoalteromonas rubra</name>
    <dbReference type="NCBI Taxonomy" id="43658"/>
    <lineage>
        <taxon>Bacteria</taxon>
        <taxon>Pseudomonadati</taxon>
        <taxon>Pseudomonadota</taxon>
        <taxon>Gammaproteobacteria</taxon>
        <taxon>Alteromonadales</taxon>
        <taxon>Pseudoalteromonadaceae</taxon>
        <taxon>Pseudoalteromonas</taxon>
    </lineage>
</organism>
<gene>
    <name evidence="6" type="ORF">TW77_08390</name>
</gene>
<dbReference type="OrthoDB" id="9808480at2"/>
<comment type="caution">
    <text evidence="6">The sequence shown here is derived from an EMBL/GenBank/DDBJ whole genome shotgun (WGS) entry which is preliminary data.</text>
</comment>
<evidence type="ECO:0000256" key="4">
    <source>
        <dbReference type="ARBA" id="ARBA00023163"/>
    </source>
</evidence>
<dbReference type="PATRIC" id="fig|43658.5.peg.1762"/>
<dbReference type="Pfam" id="PF13411">
    <property type="entry name" value="MerR_1"/>
    <property type="match status" value="1"/>
</dbReference>
<evidence type="ECO:0000256" key="2">
    <source>
        <dbReference type="ARBA" id="ARBA00023015"/>
    </source>
</evidence>
<keyword evidence="7" id="KW-1185">Reference proteome</keyword>
<name>A0A0F4QS85_9GAMM</name>
<dbReference type="InterPro" id="IPR000551">
    <property type="entry name" value="MerR-type_HTH_dom"/>
</dbReference>
<proteinExistence type="predicted"/>
<evidence type="ECO:0000256" key="3">
    <source>
        <dbReference type="ARBA" id="ARBA00023125"/>
    </source>
</evidence>
<dbReference type="PRINTS" id="PR00040">
    <property type="entry name" value="HTHMERR"/>
</dbReference>
<accession>A0A0F4QS85</accession>
<dbReference type="PANTHER" id="PTHR30204:SF69">
    <property type="entry name" value="MERR-FAMILY TRANSCRIPTIONAL REGULATOR"/>
    <property type="match status" value="1"/>
</dbReference>
<evidence type="ECO:0000313" key="7">
    <source>
        <dbReference type="Proteomes" id="UP000033452"/>
    </source>
</evidence>
<dbReference type="SMART" id="SM00422">
    <property type="entry name" value="HTH_MERR"/>
    <property type="match status" value="1"/>
</dbReference>
<dbReference type="InterPro" id="IPR047057">
    <property type="entry name" value="MerR_fam"/>
</dbReference>
<dbReference type="EMBL" id="JXYA01000016">
    <property type="protein sequence ID" value="KJZ10229.1"/>
    <property type="molecule type" value="Genomic_DNA"/>
</dbReference>
<dbReference type="AlphaFoldDB" id="A0A0F4QS85"/>
<dbReference type="GO" id="GO:0003700">
    <property type="term" value="F:DNA-binding transcription factor activity"/>
    <property type="evidence" value="ECO:0007669"/>
    <property type="project" value="InterPro"/>
</dbReference>
<keyword evidence="2" id="KW-0805">Transcription regulation</keyword>
<evidence type="ECO:0000313" key="6">
    <source>
        <dbReference type="EMBL" id="KJZ10229.1"/>
    </source>
</evidence>
<dbReference type="SUPFAM" id="SSF46955">
    <property type="entry name" value="Putative DNA-binding domain"/>
    <property type="match status" value="1"/>
</dbReference>
<dbReference type="RefSeq" id="WP_046004506.1">
    <property type="nucleotide sequence ID" value="NZ_JXYA01000016.1"/>
</dbReference>
<dbReference type="Proteomes" id="UP000033452">
    <property type="component" value="Unassembled WGS sequence"/>
</dbReference>
<keyword evidence="3" id="KW-0238">DNA-binding</keyword>
<dbReference type="PANTHER" id="PTHR30204">
    <property type="entry name" value="REDOX-CYCLING DRUG-SENSING TRANSCRIPTIONAL ACTIVATOR SOXR"/>
    <property type="match status" value="1"/>
</dbReference>
<feature type="domain" description="HTH merR-type" evidence="5">
    <location>
        <begin position="1"/>
        <end position="68"/>
    </location>
</feature>
<dbReference type="Gene3D" id="1.10.1660.10">
    <property type="match status" value="1"/>
</dbReference>
<keyword evidence="4" id="KW-0804">Transcription</keyword>
<keyword evidence="1" id="KW-0678">Repressor</keyword>